<dbReference type="SMART" id="SM00248">
    <property type="entry name" value="ANK"/>
    <property type="match status" value="2"/>
</dbReference>
<name>A0ABD3MAL4_9STRA</name>
<dbReference type="InterPro" id="IPR036770">
    <property type="entry name" value="Ankyrin_rpt-contain_sf"/>
</dbReference>
<dbReference type="PROSITE" id="PS50088">
    <property type="entry name" value="ANK_REPEAT"/>
    <property type="match status" value="1"/>
</dbReference>
<feature type="compositionally biased region" description="Polar residues" evidence="2">
    <location>
        <begin position="317"/>
        <end position="343"/>
    </location>
</feature>
<dbReference type="PANTHER" id="PTHR24121:SF23">
    <property type="entry name" value="NO MECHANORECEPTOR POTENTIAL C, ISOFORM H"/>
    <property type="match status" value="1"/>
</dbReference>
<evidence type="ECO:0000256" key="1">
    <source>
        <dbReference type="PROSITE-ProRule" id="PRU00023"/>
    </source>
</evidence>
<gene>
    <name evidence="3" type="ORF">ACHAWU_007894</name>
</gene>
<organism evidence="3 4">
    <name type="scientific">Discostella pseudostelligera</name>
    <dbReference type="NCBI Taxonomy" id="259834"/>
    <lineage>
        <taxon>Eukaryota</taxon>
        <taxon>Sar</taxon>
        <taxon>Stramenopiles</taxon>
        <taxon>Ochrophyta</taxon>
        <taxon>Bacillariophyta</taxon>
        <taxon>Coscinodiscophyceae</taxon>
        <taxon>Thalassiosirophycidae</taxon>
        <taxon>Stephanodiscales</taxon>
        <taxon>Stephanodiscaceae</taxon>
        <taxon>Discostella</taxon>
    </lineage>
</organism>
<evidence type="ECO:0000313" key="3">
    <source>
        <dbReference type="EMBL" id="KAL3760828.1"/>
    </source>
</evidence>
<dbReference type="Gene3D" id="1.25.40.20">
    <property type="entry name" value="Ankyrin repeat-containing domain"/>
    <property type="match status" value="1"/>
</dbReference>
<evidence type="ECO:0008006" key="5">
    <source>
        <dbReference type="Google" id="ProtNLM"/>
    </source>
</evidence>
<dbReference type="SUPFAM" id="SSF48403">
    <property type="entry name" value="Ankyrin repeat"/>
    <property type="match status" value="1"/>
</dbReference>
<proteinExistence type="predicted"/>
<evidence type="ECO:0000313" key="4">
    <source>
        <dbReference type="Proteomes" id="UP001530293"/>
    </source>
</evidence>
<dbReference type="PANTHER" id="PTHR24121">
    <property type="entry name" value="NO MECHANORECEPTOR POTENTIAL C, ISOFORM D-RELATED"/>
    <property type="match status" value="1"/>
</dbReference>
<keyword evidence="4" id="KW-1185">Reference proteome</keyword>
<feature type="repeat" description="ANK" evidence="1">
    <location>
        <begin position="533"/>
        <end position="566"/>
    </location>
</feature>
<dbReference type="Pfam" id="PF12796">
    <property type="entry name" value="Ank_2"/>
    <property type="match status" value="1"/>
</dbReference>
<dbReference type="AlphaFoldDB" id="A0ABD3MAL4"/>
<accession>A0ABD3MAL4</accession>
<feature type="compositionally biased region" description="Polar residues" evidence="2">
    <location>
        <begin position="8"/>
        <end position="20"/>
    </location>
</feature>
<evidence type="ECO:0000256" key="2">
    <source>
        <dbReference type="SAM" id="MobiDB-lite"/>
    </source>
</evidence>
<protein>
    <recommendedName>
        <fullName evidence="5">ANK_REP_REGION domain-containing protein</fullName>
    </recommendedName>
</protein>
<keyword evidence="1" id="KW-0040">ANK repeat</keyword>
<dbReference type="EMBL" id="JALLBG020000171">
    <property type="protein sequence ID" value="KAL3760828.1"/>
    <property type="molecule type" value="Genomic_DNA"/>
</dbReference>
<dbReference type="InterPro" id="IPR002110">
    <property type="entry name" value="Ankyrin_rpt"/>
</dbReference>
<dbReference type="Proteomes" id="UP001530293">
    <property type="component" value="Unassembled WGS sequence"/>
</dbReference>
<comment type="caution">
    <text evidence="3">The sequence shown here is derived from an EMBL/GenBank/DDBJ whole genome shotgun (WGS) entry which is preliminary data.</text>
</comment>
<feature type="region of interest" description="Disordered" evidence="2">
    <location>
        <begin position="291"/>
        <end position="370"/>
    </location>
</feature>
<reference evidence="3 4" key="1">
    <citation type="submission" date="2024-10" db="EMBL/GenBank/DDBJ databases">
        <title>Updated reference genomes for cyclostephanoid diatoms.</title>
        <authorList>
            <person name="Roberts W.R."/>
            <person name="Alverson A.J."/>
        </authorList>
    </citation>
    <scope>NUCLEOTIDE SEQUENCE [LARGE SCALE GENOMIC DNA]</scope>
    <source>
        <strain evidence="3 4">AJA232-27</strain>
    </source>
</reference>
<sequence>MKDLVTPPQGQGSSTVTPSNMVILGSSDSAVPSSKSYLPALNDHLSVSIESLQSLHSGGLSRRHLSQPNVNSIGVRERPQSLNSLSNCPMQSRQWHASNQHFPTLHEHRLSTDPMVSSNPLLQMMEQRMAANAPALRASPLHVQRCSQPQHTTTYNPLLQMMEQRMTTTQAASNPIHAMANDGSLQALLESPNALRQVSSAQQLQLKAMMAQRMSQNAIAQQSFRSQLGGMVQSSTAHHTQQNLTQMHNYVASTESSALPRCAHSLSELERLRQENQLIQFRQQLSQEKSRRTSLHLFEPHTKLGGQPALTLMKRTPSASSTTSSLGKRTSDDGSNGSVCSILSSTSRKMHRSSSEHRTLAGSDRSGSSDLLDTRIQNLSLNIESSPAQLGSAPVNNMNRKTPKKSWINTLLAQQSSTDNAAPAQAGGITMQSSTIKPLNQVKTTNIISEVPDRIKYQNVSSKSKPMDIVKEALSTRGLDCNTRPSSDMDDGFFVKITEMYGYEVVSAIRSNNVESLRKLHADGTNLQCGNQYGETLMHLACRRSHRELVYFLVKEAGVSLRVRDDFGRTPMHDVCWRATPDLELFDILLDSAPELLMLSDNRGHTPLDYARQEHWDVLVPFLLERTQKFRPASIIDNNQM</sequence>
<feature type="region of interest" description="Disordered" evidence="2">
    <location>
        <begin position="1"/>
        <end position="20"/>
    </location>
</feature>